<accession>A0A426Y908</accession>
<reference evidence="2 3" key="1">
    <citation type="journal article" date="2014" name="Agronomy (Basel)">
        <title>A Draft Genome Sequence for Ensete ventricosum, the Drought-Tolerant Tree Against Hunger.</title>
        <authorList>
            <person name="Harrison J."/>
            <person name="Moore K.A."/>
            <person name="Paszkiewicz K."/>
            <person name="Jones T."/>
            <person name="Grant M."/>
            <person name="Ambacheew D."/>
            <person name="Muzemil S."/>
            <person name="Studholme D.J."/>
        </authorList>
    </citation>
    <scope>NUCLEOTIDE SEQUENCE [LARGE SCALE GENOMIC DNA]</scope>
</reference>
<evidence type="ECO:0000313" key="2">
    <source>
        <dbReference type="EMBL" id="RRT48205.1"/>
    </source>
</evidence>
<evidence type="ECO:0000256" key="1">
    <source>
        <dbReference type="SAM" id="MobiDB-lite"/>
    </source>
</evidence>
<gene>
    <name evidence="2" type="ORF">B296_00032335</name>
</gene>
<dbReference type="EMBL" id="AMZH03014107">
    <property type="protein sequence ID" value="RRT48205.1"/>
    <property type="molecule type" value="Genomic_DNA"/>
</dbReference>
<proteinExistence type="predicted"/>
<dbReference type="AlphaFoldDB" id="A0A426Y908"/>
<protein>
    <submittedName>
        <fullName evidence="2">Uncharacterized protein</fullName>
    </submittedName>
</protein>
<feature type="region of interest" description="Disordered" evidence="1">
    <location>
        <begin position="1"/>
        <end position="23"/>
    </location>
</feature>
<name>A0A426Y908_ENSVE</name>
<evidence type="ECO:0000313" key="3">
    <source>
        <dbReference type="Proteomes" id="UP000287651"/>
    </source>
</evidence>
<sequence>MSTVRFGHAPRDGKGKAGRTYNLPSPRALPLDVGRWVVVVDDKDIAVIAMRRGTPNGRRVLPHHPRVVAANLAVDA</sequence>
<comment type="caution">
    <text evidence="2">The sequence shown here is derived from an EMBL/GenBank/DDBJ whole genome shotgun (WGS) entry which is preliminary data.</text>
</comment>
<organism evidence="2 3">
    <name type="scientific">Ensete ventricosum</name>
    <name type="common">Abyssinian banana</name>
    <name type="synonym">Musa ensete</name>
    <dbReference type="NCBI Taxonomy" id="4639"/>
    <lineage>
        <taxon>Eukaryota</taxon>
        <taxon>Viridiplantae</taxon>
        <taxon>Streptophyta</taxon>
        <taxon>Embryophyta</taxon>
        <taxon>Tracheophyta</taxon>
        <taxon>Spermatophyta</taxon>
        <taxon>Magnoliopsida</taxon>
        <taxon>Liliopsida</taxon>
        <taxon>Zingiberales</taxon>
        <taxon>Musaceae</taxon>
        <taxon>Ensete</taxon>
    </lineage>
</organism>
<dbReference type="Proteomes" id="UP000287651">
    <property type="component" value="Unassembled WGS sequence"/>
</dbReference>